<dbReference type="SUPFAM" id="SSF53474">
    <property type="entry name" value="alpha/beta-Hydrolases"/>
    <property type="match status" value="1"/>
</dbReference>
<accession>A0ABY2JYB9</accession>
<dbReference type="InterPro" id="IPR000073">
    <property type="entry name" value="AB_hydrolase_1"/>
</dbReference>
<dbReference type="Pfam" id="PF12146">
    <property type="entry name" value="Hydrolase_4"/>
    <property type="match status" value="1"/>
</dbReference>
<reference evidence="3 4" key="1">
    <citation type="submission" date="2019-03" db="EMBL/GenBank/DDBJ databases">
        <title>Reclassification of Micrococcus aloeverae and Micrococcus yunnanensis as later heterotypic synonyms of Micrococcus luteus.</title>
        <authorList>
            <person name="Huang C.-H."/>
        </authorList>
    </citation>
    <scope>NUCLEOTIDE SEQUENCE [LARGE SCALE GENOMIC DNA]</scope>
    <source>
        <strain evidence="3 4">BCRC 12151</strain>
    </source>
</reference>
<evidence type="ECO:0000313" key="3">
    <source>
        <dbReference type="EMBL" id="TFH98524.1"/>
    </source>
</evidence>
<dbReference type="InterPro" id="IPR022742">
    <property type="entry name" value="Hydrolase_4"/>
</dbReference>
<keyword evidence="4" id="KW-1185">Reference proteome</keyword>
<dbReference type="GO" id="GO:0016787">
    <property type="term" value="F:hydrolase activity"/>
    <property type="evidence" value="ECO:0007669"/>
    <property type="project" value="UniProtKB-KW"/>
</dbReference>
<dbReference type="PANTHER" id="PTHR43798">
    <property type="entry name" value="MONOACYLGLYCEROL LIPASE"/>
    <property type="match status" value="1"/>
</dbReference>
<keyword evidence="1 3" id="KW-0378">Hydrolase</keyword>
<evidence type="ECO:0000256" key="1">
    <source>
        <dbReference type="ARBA" id="ARBA00022801"/>
    </source>
</evidence>
<dbReference type="InterPro" id="IPR029058">
    <property type="entry name" value="AB_hydrolase_fold"/>
</dbReference>
<evidence type="ECO:0000313" key="4">
    <source>
        <dbReference type="Proteomes" id="UP000297477"/>
    </source>
</evidence>
<protein>
    <submittedName>
        <fullName evidence="3">Alpha/beta fold hydrolase</fullName>
    </submittedName>
</protein>
<dbReference type="PRINTS" id="PR00111">
    <property type="entry name" value="ABHYDROLASE"/>
</dbReference>
<name>A0ABY2JYB9_9MICC</name>
<evidence type="ECO:0000259" key="2">
    <source>
        <dbReference type="Pfam" id="PF12146"/>
    </source>
</evidence>
<organism evidence="3 4">
    <name type="scientific">Micrococcus lylae</name>
    <dbReference type="NCBI Taxonomy" id="1273"/>
    <lineage>
        <taxon>Bacteria</taxon>
        <taxon>Bacillati</taxon>
        <taxon>Actinomycetota</taxon>
        <taxon>Actinomycetes</taxon>
        <taxon>Micrococcales</taxon>
        <taxon>Micrococcaceae</taxon>
        <taxon>Micrococcus</taxon>
    </lineage>
</organism>
<dbReference type="PANTHER" id="PTHR43798:SF31">
    <property type="entry name" value="AB HYDROLASE SUPERFAMILY PROTEIN YCLE"/>
    <property type="match status" value="1"/>
</dbReference>
<dbReference type="InterPro" id="IPR050266">
    <property type="entry name" value="AB_hydrolase_sf"/>
</dbReference>
<gene>
    <name evidence="3" type="ORF">E4A49_08395</name>
</gene>
<dbReference type="Gene3D" id="3.40.50.1820">
    <property type="entry name" value="alpha/beta hydrolase"/>
    <property type="match status" value="1"/>
</dbReference>
<feature type="domain" description="Serine aminopeptidase S33" evidence="2">
    <location>
        <begin position="17"/>
        <end position="252"/>
    </location>
</feature>
<sequence length="282" mass="29142">MSLPTVTTTLLKGSDAPARVLCVGAGLGTGVQALWAECAALMPADTLVIGWDLPGHGASRPHDEATTVADLADAVVKGLDQLADAGQIPSDIPVHCAGVSLSGAVALQLALEHADRLASSAVICSAAKIGEPQAWRERAELVEKAGTPTMVVGSAQRWFAEGFIERHPERTTGLLHTLQDADRHSYARMCEALAAFDVRDRLGELTLPVLTIHGEQDAVTPPAAGEEIAVGAPAGVVRTRALAEVAHQAPLEAPEQVASALVETMDAAEQAAGADAAAKEEK</sequence>
<dbReference type="Proteomes" id="UP000297477">
    <property type="component" value="Unassembled WGS sequence"/>
</dbReference>
<proteinExistence type="predicted"/>
<dbReference type="RefSeq" id="WP_067190635.1">
    <property type="nucleotide sequence ID" value="NZ_SPKT01000016.1"/>
</dbReference>
<comment type="caution">
    <text evidence="3">The sequence shown here is derived from an EMBL/GenBank/DDBJ whole genome shotgun (WGS) entry which is preliminary data.</text>
</comment>
<dbReference type="EMBL" id="SPKT01000016">
    <property type="protein sequence ID" value="TFH98524.1"/>
    <property type="molecule type" value="Genomic_DNA"/>
</dbReference>